<feature type="region of interest" description="Disordered" evidence="7">
    <location>
        <begin position="404"/>
        <end position="439"/>
    </location>
</feature>
<dbReference type="Gene3D" id="1.20.1250.20">
    <property type="entry name" value="MFS general substrate transporter like domains"/>
    <property type="match status" value="2"/>
</dbReference>
<proteinExistence type="predicted"/>
<dbReference type="AlphaFoldDB" id="A0A3A9WKW1"/>
<keyword evidence="4 8" id="KW-0812">Transmembrane</keyword>
<keyword evidence="5 8" id="KW-1133">Transmembrane helix</keyword>
<evidence type="ECO:0000256" key="3">
    <source>
        <dbReference type="ARBA" id="ARBA00022475"/>
    </source>
</evidence>
<sequence length="439" mass="46004">MARPQRTGGHTRARDLPLSFWWLWLAVLVTWTGRFVVPFMTLFLTGDAGLSVSAAGLIVSGYGGGVVVSTLGGGVLSDTVGRKRTLVGSLLLSAGTVVIIPLFGHPAAVALLLFAFGLVNGATQPAITALIADMVPPAHRRTAFAYKYWAVNLGYAIGPVIAGFVADRAFDLLFYGQACVLLVSAAIVLLLVHETHVPERAGRAEHADGGGGLLDVLRDRVFMTFVAAMFVYSVVYVQSTVSLPVAMADEGYTTQQYGLLLTLNGLLLCALQIPSARFMARWHREAVLAGALCVTAVGVGLQGVASSWAVYAVAVTIWTLGEMGGHPAAQSIAADMSTRRARGRYLGAYALAFSTATMVGPLVGGAVSEHLGTAALWFGCGAACLLLAVFLSLTAPARQERLAAEAREASAIGAPEDADRPPGEGGFDPRPAPVDRPWQ</sequence>
<dbReference type="PANTHER" id="PTHR23517">
    <property type="entry name" value="RESISTANCE PROTEIN MDTM, PUTATIVE-RELATED-RELATED"/>
    <property type="match status" value="1"/>
</dbReference>
<evidence type="ECO:0000256" key="1">
    <source>
        <dbReference type="ARBA" id="ARBA00004651"/>
    </source>
</evidence>
<dbReference type="InterPro" id="IPR050171">
    <property type="entry name" value="MFS_Transporters"/>
</dbReference>
<dbReference type="GO" id="GO:0005886">
    <property type="term" value="C:plasma membrane"/>
    <property type="evidence" value="ECO:0007669"/>
    <property type="project" value="UniProtKB-SubCell"/>
</dbReference>
<keyword evidence="2" id="KW-0813">Transport</keyword>
<accession>A0A3A9WKW1</accession>
<dbReference type="OrthoDB" id="5379144at2"/>
<feature type="transmembrane region" description="Helical" evidence="8">
    <location>
        <begin position="109"/>
        <end position="132"/>
    </location>
</feature>
<dbReference type="InterPro" id="IPR036259">
    <property type="entry name" value="MFS_trans_sf"/>
</dbReference>
<feature type="domain" description="Major facilitator superfamily (MFS) profile" evidence="9">
    <location>
        <begin position="19"/>
        <end position="399"/>
    </location>
</feature>
<feature type="compositionally biased region" description="Pro residues" evidence="7">
    <location>
        <begin position="430"/>
        <end position="439"/>
    </location>
</feature>
<evidence type="ECO:0000256" key="4">
    <source>
        <dbReference type="ARBA" id="ARBA00022692"/>
    </source>
</evidence>
<dbReference type="CDD" id="cd17329">
    <property type="entry name" value="MFS_MdtH_MDR_like"/>
    <property type="match status" value="1"/>
</dbReference>
<dbReference type="InterPro" id="IPR020846">
    <property type="entry name" value="MFS_dom"/>
</dbReference>
<name>A0A3A9WKW1_9ACTN</name>
<reference evidence="12 13" key="1">
    <citation type="submission" date="2018-09" db="EMBL/GenBank/DDBJ databases">
        <title>Streptomyces sp. nov. DS1-2, an endophytic actinomycete isolated from roots of Dendrobium scabrilingue.</title>
        <authorList>
            <person name="Kuncharoen N."/>
            <person name="Kudo T."/>
            <person name="Ohkuma M."/>
            <person name="Yuki M."/>
            <person name="Tanasupawat S."/>
        </authorList>
    </citation>
    <scope>NUCLEOTIDE SEQUENCE [LARGE SCALE GENOMIC DNA]</scope>
    <source>
        <strain evidence="10 13">AZ1-7</strain>
        <strain evidence="11 12">DS1-2</strain>
    </source>
</reference>
<evidence type="ECO:0000313" key="13">
    <source>
        <dbReference type="Proteomes" id="UP000275024"/>
    </source>
</evidence>
<feature type="transmembrane region" description="Helical" evidence="8">
    <location>
        <begin position="257"/>
        <end position="274"/>
    </location>
</feature>
<evidence type="ECO:0000313" key="10">
    <source>
        <dbReference type="EMBL" id="RKN08376.1"/>
    </source>
</evidence>
<evidence type="ECO:0000256" key="8">
    <source>
        <dbReference type="SAM" id="Phobius"/>
    </source>
</evidence>
<dbReference type="InterPro" id="IPR011701">
    <property type="entry name" value="MFS"/>
</dbReference>
<dbReference type="Proteomes" id="UP000275024">
    <property type="component" value="Unassembled WGS sequence"/>
</dbReference>
<dbReference type="GO" id="GO:0022857">
    <property type="term" value="F:transmembrane transporter activity"/>
    <property type="evidence" value="ECO:0007669"/>
    <property type="project" value="InterPro"/>
</dbReference>
<feature type="transmembrane region" description="Helical" evidence="8">
    <location>
        <begin position="85"/>
        <end position="103"/>
    </location>
</feature>
<feature type="transmembrane region" description="Helical" evidence="8">
    <location>
        <begin position="308"/>
        <end position="325"/>
    </location>
</feature>
<feature type="transmembrane region" description="Helical" evidence="8">
    <location>
        <begin position="144"/>
        <end position="166"/>
    </location>
</feature>
<dbReference type="PROSITE" id="PS50850">
    <property type="entry name" value="MFS"/>
    <property type="match status" value="1"/>
</dbReference>
<feature type="transmembrane region" description="Helical" evidence="8">
    <location>
        <begin position="346"/>
        <end position="368"/>
    </location>
</feature>
<dbReference type="EMBL" id="RBDX01000011">
    <property type="protein sequence ID" value="RKN08376.1"/>
    <property type="molecule type" value="Genomic_DNA"/>
</dbReference>
<evidence type="ECO:0000256" key="2">
    <source>
        <dbReference type="ARBA" id="ARBA00022448"/>
    </source>
</evidence>
<feature type="transmembrane region" description="Helical" evidence="8">
    <location>
        <begin position="374"/>
        <end position="393"/>
    </location>
</feature>
<protein>
    <submittedName>
        <fullName evidence="10">MFS transporter</fullName>
    </submittedName>
</protein>
<evidence type="ECO:0000313" key="12">
    <source>
        <dbReference type="Proteomes" id="UP000268652"/>
    </source>
</evidence>
<evidence type="ECO:0000256" key="7">
    <source>
        <dbReference type="SAM" id="MobiDB-lite"/>
    </source>
</evidence>
<comment type="caution">
    <text evidence="10">The sequence shown here is derived from an EMBL/GenBank/DDBJ whole genome shotgun (WGS) entry which is preliminary data.</text>
</comment>
<keyword evidence="3" id="KW-1003">Cell membrane</keyword>
<dbReference type="Pfam" id="PF07690">
    <property type="entry name" value="MFS_1"/>
    <property type="match status" value="1"/>
</dbReference>
<dbReference type="RefSeq" id="WP_120697908.1">
    <property type="nucleotide sequence ID" value="NZ_RBDX01000011.1"/>
</dbReference>
<organism evidence="10 13">
    <name type="scientific">Streptomyces radicis</name>
    <dbReference type="NCBI Taxonomy" id="1750517"/>
    <lineage>
        <taxon>Bacteria</taxon>
        <taxon>Bacillati</taxon>
        <taxon>Actinomycetota</taxon>
        <taxon>Actinomycetes</taxon>
        <taxon>Kitasatosporales</taxon>
        <taxon>Streptomycetaceae</taxon>
        <taxon>Streptomyces</taxon>
    </lineage>
</organism>
<dbReference type="EMBL" id="RBDY01000011">
    <property type="protein sequence ID" value="RKN21590.1"/>
    <property type="molecule type" value="Genomic_DNA"/>
</dbReference>
<feature type="transmembrane region" description="Helical" evidence="8">
    <location>
        <begin position="21"/>
        <end position="44"/>
    </location>
</feature>
<evidence type="ECO:0000313" key="11">
    <source>
        <dbReference type="EMBL" id="RKN21590.1"/>
    </source>
</evidence>
<evidence type="ECO:0000256" key="6">
    <source>
        <dbReference type="ARBA" id="ARBA00023136"/>
    </source>
</evidence>
<feature type="transmembrane region" description="Helical" evidence="8">
    <location>
        <begin position="172"/>
        <end position="192"/>
    </location>
</feature>
<comment type="subcellular location">
    <subcellularLocation>
        <location evidence="1">Cell membrane</location>
        <topology evidence="1">Multi-pass membrane protein</topology>
    </subcellularLocation>
</comment>
<dbReference type="SUPFAM" id="SSF103473">
    <property type="entry name" value="MFS general substrate transporter"/>
    <property type="match status" value="1"/>
</dbReference>
<feature type="transmembrane region" description="Helical" evidence="8">
    <location>
        <begin position="221"/>
        <end position="237"/>
    </location>
</feature>
<keyword evidence="12" id="KW-1185">Reference proteome</keyword>
<evidence type="ECO:0000256" key="5">
    <source>
        <dbReference type="ARBA" id="ARBA00022989"/>
    </source>
</evidence>
<gene>
    <name evidence="11" type="ORF">D7318_16685</name>
    <name evidence="10" type="ORF">D7319_15760</name>
</gene>
<keyword evidence="6 8" id="KW-0472">Membrane</keyword>
<feature type="transmembrane region" description="Helical" evidence="8">
    <location>
        <begin position="50"/>
        <end position="73"/>
    </location>
</feature>
<feature type="transmembrane region" description="Helical" evidence="8">
    <location>
        <begin position="286"/>
        <end position="302"/>
    </location>
</feature>
<evidence type="ECO:0000259" key="9">
    <source>
        <dbReference type="PROSITE" id="PS50850"/>
    </source>
</evidence>
<dbReference type="PANTHER" id="PTHR23517:SF2">
    <property type="entry name" value="MULTIDRUG RESISTANCE PROTEIN MDTH"/>
    <property type="match status" value="1"/>
</dbReference>
<dbReference type="Proteomes" id="UP000268652">
    <property type="component" value="Unassembled WGS sequence"/>
</dbReference>